<dbReference type="OrthoDB" id="5975154at2759"/>
<dbReference type="OMA" id="MERIPLY"/>
<dbReference type="Gene3D" id="1.20.58.390">
    <property type="entry name" value="Neurotransmitter-gated ion-channel transmembrane domain"/>
    <property type="match status" value="1"/>
</dbReference>
<evidence type="ECO:0000259" key="7">
    <source>
        <dbReference type="Pfam" id="PF02932"/>
    </source>
</evidence>
<dbReference type="PANTHER" id="PTHR18945">
    <property type="entry name" value="NEUROTRANSMITTER GATED ION CHANNEL"/>
    <property type="match status" value="1"/>
</dbReference>
<dbReference type="InterPro" id="IPR006029">
    <property type="entry name" value="Neurotrans-gated_channel_TM"/>
</dbReference>
<dbReference type="SUPFAM" id="SSF63712">
    <property type="entry name" value="Nicotinic receptor ligand binding domain-like"/>
    <property type="match status" value="1"/>
</dbReference>
<dbReference type="GO" id="GO:0005231">
    <property type="term" value="F:excitatory extracellular ligand-gated monoatomic ion channel activity"/>
    <property type="evidence" value="ECO:0000318"/>
    <property type="project" value="GO_Central"/>
</dbReference>
<dbReference type="AlphaFoldDB" id="A0A9J7M8L6"/>
<sequence>MAYFPFDDQICMMEFGSWTYHGLHLNLFNDSYIMDDVALDFGEWDVLESSWHREITYRECCAEPFPTLFLKFHLRRRILYYFINLLLPCIVLLAVNPLVFLLPAGTGERIGFCMTIQLSVVVFLQVVSEHTPQTADSIPLIEQFFTATIFLVGSTVMTNIFLLYIHYKGMLHIPVPGWMRNLVLIHLARLTGMTGTAQTFSKISPMDYVEDLIIENMDTDFDSRPPSMTSGLHKPPTTALERDDFLHQKVDLLYRKLADTTRSIDAKG</sequence>
<dbReference type="GO" id="GO:1904315">
    <property type="term" value="F:transmitter-gated monoatomic ion channel activity involved in regulation of postsynaptic membrane potential"/>
    <property type="evidence" value="ECO:0000318"/>
    <property type="project" value="GO_Central"/>
</dbReference>
<feature type="transmembrane region" description="Helical" evidence="5">
    <location>
        <begin position="140"/>
        <end position="165"/>
    </location>
</feature>
<keyword evidence="4 5" id="KW-0472">Membrane</keyword>
<dbReference type="SUPFAM" id="SSF90112">
    <property type="entry name" value="Neurotransmitter-gated ion-channel transmembrane pore"/>
    <property type="match status" value="1"/>
</dbReference>
<dbReference type="FunFam" id="1.20.58.390:FF:000043">
    <property type="entry name" value="AcetylCholine Receptor"/>
    <property type="match status" value="1"/>
</dbReference>
<proteinExistence type="predicted"/>
<reference evidence="9" key="2">
    <citation type="submission" date="2025-08" db="UniProtKB">
        <authorList>
            <consortium name="RefSeq"/>
        </authorList>
    </citation>
    <scope>IDENTIFICATION</scope>
    <source>
        <strain evidence="9">S238N-H82</strain>
        <tissue evidence="9">Testes</tissue>
    </source>
</reference>
<evidence type="ECO:0000256" key="3">
    <source>
        <dbReference type="ARBA" id="ARBA00022989"/>
    </source>
</evidence>
<keyword evidence="8" id="KW-1185">Reference proteome</keyword>
<evidence type="ECO:0000256" key="5">
    <source>
        <dbReference type="SAM" id="Phobius"/>
    </source>
</evidence>
<reference evidence="8" key="1">
    <citation type="journal article" date="2020" name="Nat. Ecol. Evol.">
        <title>Deeply conserved synteny resolves early events in vertebrate evolution.</title>
        <authorList>
            <person name="Simakov O."/>
            <person name="Marletaz F."/>
            <person name="Yue J.X."/>
            <person name="O'Connell B."/>
            <person name="Jenkins J."/>
            <person name="Brandt A."/>
            <person name="Calef R."/>
            <person name="Tung C.H."/>
            <person name="Huang T.K."/>
            <person name="Schmutz J."/>
            <person name="Satoh N."/>
            <person name="Yu J.K."/>
            <person name="Putnam N.H."/>
            <person name="Green R.E."/>
            <person name="Rokhsar D.S."/>
        </authorList>
    </citation>
    <scope>NUCLEOTIDE SEQUENCE [LARGE SCALE GENOMIC DNA]</scope>
    <source>
        <strain evidence="8">S238N-H82</strain>
    </source>
</reference>
<dbReference type="InterPro" id="IPR038050">
    <property type="entry name" value="Neuro_actylchol_rec"/>
</dbReference>
<dbReference type="GO" id="GO:0005886">
    <property type="term" value="C:plasma membrane"/>
    <property type="evidence" value="ECO:0000318"/>
    <property type="project" value="GO_Central"/>
</dbReference>
<dbReference type="GO" id="GO:0005892">
    <property type="term" value="C:acetylcholine-gated channel complex"/>
    <property type="evidence" value="ECO:0000318"/>
    <property type="project" value="GO_Central"/>
</dbReference>
<dbReference type="InterPro" id="IPR036719">
    <property type="entry name" value="Neuro-gated_channel_TM_sf"/>
</dbReference>
<dbReference type="GO" id="GO:0045202">
    <property type="term" value="C:synapse"/>
    <property type="evidence" value="ECO:0000318"/>
    <property type="project" value="GO_Central"/>
</dbReference>
<dbReference type="CDD" id="cd19051">
    <property type="entry name" value="LGIC_TM_cation"/>
    <property type="match status" value="1"/>
</dbReference>
<accession>A0A9J7M8L6</accession>
<dbReference type="GO" id="GO:0034220">
    <property type="term" value="P:monoatomic ion transmembrane transport"/>
    <property type="evidence" value="ECO:0000318"/>
    <property type="project" value="GO_Central"/>
</dbReference>
<organism evidence="8 9">
    <name type="scientific">Branchiostoma floridae</name>
    <name type="common">Florida lancelet</name>
    <name type="synonym">Amphioxus</name>
    <dbReference type="NCBI Taxonomy" id="7739"/>
    <lineage>
        <taxon>Eukaryota</taxon>
        <taxon>Metazoa</taxon>
        <taxon>Chordata</taxon>
        <taxon>Cephalochordata</taxon>
        <taxon>Leptocardii</taxon>
        <taxon>Amphioxiformes</taxon>
        <taxon>Branchiostomatidae</taxon>
        <taxon>Branchiostoma</taxon>
    </lineage>
</organism>
<dbReference type="InterPro" id="IPR006201">
    <property type="entry name" value="Neur_channel"/>
</dbReference>
<evidence type="ECO:0000256" key="1">
    <source>
        <dbReference type="ARBA" id="ARBA00004141"/>
    </source>
</evidence>
<dbReference type="InterPro" id="IPR006202">
    <property type="entry name" value="Neur_chan_lig-bd"/>
</dbReference>
<feature type="transmembrane region" description="Helical" evidence="5">
    <location>
        <begin position="109"/>
        <end position="128"/>
    </location>
</feature>
<dbReference type="Proteomes" id="UP000001554">
    <property type="component" value="Chromosome 14"/>
</dbReference>
<evidence type="ECO:0000256" key="4">
    <source>
        <dbReference type="ARBA" id="ARBA00023136"/>
    </source>
</evidence>
<keyword evidence="3 5" id="KW-1133">Transmembrane helix</keyword>
<dbReference type="Gene3D" id="2.70.170.10">
    <property type="entry name" value="Neurotransmitter-gated ion-channel ligand-binding domain"/>
    <property type="match status" value="1"/>
</dbReference>
<dbReference type="RefSeq" id="XP_035696772.1">
    <property type="nucleotide sequence ID" value="XM_035840879.1"/>
</dbReference>
<dbReference type="InterPro" id="IPR036734">
    <property type="entry name" value="Neur_chan_lig-bd_sf"/>
</dbReference>
<dbReference type="Pfam" id="PF02932">
    <property type="entry name" value="Neur_chan_memb"/>
    <property type="match status" value="1"/>
</dbReference>
<dbReference type="GeneID" id="118430170"/>
<gene>
    <name evidence="9" type="primary">LOC118430170</name>
</gene>
<name>A0A9J7M8L6_BRAFL</name>
<protein>
    <submittedName>
        <fullName evidence="9">Neuronal acetylcholine receptor subunit alpha-7-like</fullName>
    </submittedName>
</protein>
<dbReference type="Pfam" id="PF02931">
    <property type="entry name" value="Neur_chan_LBD"/>
    <property type="match status" value="1"/>
</dbReference>
<evidence type="ECO:0000256" key="2">
    <source>
        <dbReference type="ARBA" id="ARBA00022692"/>
    </source>
</evidence>
<dbReference type="GO" id="GO:0004888">
    <property type="term" value="F:transmembrane signaling receptor activity"/>
    <property type="evidence" value="ECO:0007669"/>
    <property type="project" value="InterPro"/>
</dbReference>
<dbReference type="GO" id="GO:0007268">
    <property type="term" value="P:chemical synaptic transmission"/>
    <property type="evidence" value="ECO:0000318"/>
    <property type="project" value="GO_Central"/>
</dbReference>
<feature type="transmembrane region" description="Helical" evidence="5">
    <location>
        <begin position="78"/>
        <end position="102"/>
    </location>
</feature>
<keyword evidence="2 5" id="KW-0812">Transmembrane</keyword>
<dbReference type="KEGG" id="bfo:118430170"/>
<evidence type="ECO:0000259" key="6">
    <source>
        <dbReference type="Pfam" id="PF02931"/>
    </source>
</evidence>
<feature type="domain" description="Neurotransmitter-gated ion-channel ligand-binding" evidence="6">
    <location>
        <begin position="2"/>
        <end position="78"/>
    </location>
</feature>
<comment type="subcellular location">
    <subcellularLocation>
        <location evidence="1">Membrane</location>
        <topology evidence="1">Multi-pass membrane protein</topology>
    </subcellularLocation>
</comment>
<evidence type="ECO:0000313" key="8">
    <source>
        <dbReference type="Proteomes" id="UP000001554"/>
    </source>
</evidence>
<dbReference type="GO" id="GO:0043005">
    <property type="term" value="C:neuron projection"/>
    <property type="evidence" value="ECO:0000318"/>
    <property type="project" value="GO_Central"/>
</dbReference>
<evidence type="ECO:0000313" key="9">
    <source>
        <dbReference type="RefSeq" id="XP_035696772.1"/>
    </source>
</evidence>
<feature type="domain" description="Neurotransmitter-gated ion-channel transmembrane" evidence="7">
    <location>
        <begin position="85"/>
        <end position="241"/>
    </location>
</feature>
<dbReference type="GO" id="GO:0042391">
    <property type="term" value="P:regulation of membrane potential"/>
    <property type="evidence" value="ECO:0000318"/>
    <property type="project" value="GO_Central"/>
</dbReference>
<dbReference type="GO" id="GO:0098794">
    <property type="term" value="C:postsynapse"/>
    <property type="evidence" value="ECO:0007669"/>
    <property type="project" value="GOC"/>
</dbReference>